<gene>
    <name evidence="2" type="ORF">PFISCL1PPCAC_25523</name>
</gene>
<dbReference type="PROSITE" id="PS50181">
    <property type="entry name" value="FBOX"/>
    <property type="match status" value="1"/>
</dbReference>
<evidence type="ECO:0000259" key="1">
    <source>
        <dbReference type="PROSITE" id="PS50181"/>
    </source>
</evidence>
<dbReference type="EMBL" id="BTSY01000006">
    <property type="protein sequence ID" value="GMT34226.1"/>
    <property type="molecule type" value="Genomic_DNA"/>
</dbReference>
<keyword evidence="3" id="KW-1185">Reference proteome</keyword>
<dbReference type="SUPFAM" id="SSF81383">
    <property type="entry name" value="F-box domain"/>
    <property type="match status" value="1"/>
</dbReference>
<sequence length="312" mass="36252">MSLNLAAEFTDAIKETGKCLMDLPNEILIKIFSYLDLPSQFKFRLNKRLDHLQLTVKNRVKKIDVQARKFVLSTSHGNIRQHTRDLTQMNQSLNRLAKNTVVEEVDVKDISYRHSSIIDFMQNFDSERVSMETYLVPQAYESARSQRELIDAPQIDFSYLTNLANNTKYVKMKGIVCVSLSASNLCMIRELIKKRDCKMESISLLVEKKAHISFLKKCFGVKIEDGSRGRIYSSANDDLELYSSPSWVSEFDLSNFDDNLETKFVVTQNFSGRKMQEEHLISFALRDDKYMEKKKRGRKLIKFGHVYTQTYC</sequence>
<dbReference type="AlphaFoldDB" id="A0AAV5WQF7"/>
<reference evidence="2" key="1">
    <citation type="submission" date="2023-10" db="EMBL/GenBank/DDBJ databases">
        <title>Genome assembly of Pristionchus species.</title>
        <authorList>
            <person name="Yoshida K."/>
            <person name="Sommer R.J."/>
        </authorList>
    </citation>
    <scope>NUCLEOTIDE SEQUENCE</scope>
    <source>
        <strain evidence="2">RS5133</strain>
    </source>
</reference>
<proteinExistence type="predicted"/>
<dbReference type="InterPro" id="IPR001810">
    <property type="entry name" value="F-box_dom"/>
</dbReference>
<protein>
    <recommendedName>
        <fullName evidence="1">F-box domain-containing protein</fullName>
    </recommendedName>
</protein>
<accession>A0AAV5WQF7</accession>
<dbReference type="Pfam" id="PF00646">
    <property type="entry name" value="F-box"/>
    <property type="match status" value="1"/>
</dbReference>
<dbReference type="CDD" id="cd09917">
    <property type="entry name" value="F-box_SF"/>
    <property type="match status" value="1"/>
</dbReference>
<dbReference type="InterPro" id="IPR036047">
    <property type="entry name" value="F-box-like_dom_sf"/>
</dbReference>
<dbReference type="Proteomes" id="UP001432322">
    <property type="component" value="Unassembled WGS sequence"/>
</dbReference>
<evidence type="ECO:0000313" key="2">
    <source>
        <dbReference type="EMBL" id="GMT34226.1"/>
    </source>
</evidence>
<feature type="domain" description="F-box" evidence="1">
    <location>
        <begin position="17"/>
        <end position="45"/>
    </location>
</feature>
<comment type="caution">
    <text evidence="2">The sequence shown here is derived from an EMBL/GenBank/DDBJ whole genome shotgun (WGS) entry which is preliminary data.</text>
</comment>
<organism evidence="2 3">
    <name type="scientific">Pristionchus fissidentatus</name>
    <dbReference type="NCBI Taxonomy" id="1538716"/>
    <lineage>
        <taxon>Eukaryota</taxon>
        <taxon>Metazoa</taxon>
        <taxon>Ecdysozoa</taxon>
        <taxon>Nematoda</taxon>
        <taxon>Chromadorea</taxon>
        <taxon>Rhabditida</taxon>
        <taxon>Rhabditina</taxon>
        <taxon>Diplogasteromorpha</taxon>
        <taxon>Diplogasteroidea</taxon>
        <taxon>Neodiplogasteridae</taxon>
        <taxon>Pristionchus</taxon>
    </lineage>
</organism>
<evidence type="ECO:0000313" key="3">
    <source>
        <dbReference type="Proteomes" id="UP001432322"/>
    </source>
</evidence>
<name>A0AAV5WQF7_9BILA</name>